<feature type="region of interest" description="Disordered" evidence="11">
    <location>
        <begin position="850"/>
        <end position="879"/>
    </location>
</feature>
<evidence type="ECO:0000256" key="10">
    <source>
        <dbReference type="ARBA" id="ARBA00048046"/>
    </source>
</evidence>
<evidence type="ECO:0000256" key="7">
    <source>
        <dbReference type="ARBA" id="ARBA00023136"/>
    </source>
</evidence>
<feature type="transmembrane region" description="Helical" evidence="12">
    <location>
        <begin position="277"/>
        <end position="298"/>
    </location>
</feature>
<dbReference type="PANTHER" id="PTHR24221">
    <property type="entry name" value="ATP-BINDING CASSETTE SUB-FAMILY B"/>
    <property type="match status" value="1"/>
</dbReference>
<dbReference type="Pfam" id="PF00005">
    <property type="entry name" value="ABC_tran"/>
    <property type="match status" value="1"/>
</dbReference>
<name>A0AAD7W143_9TELE</name>
<feature type="compositionally biased region" description="Basic and acidic residues" evidence="11">
    <location>
        <begin position="857"/>
        <end position="873"/>
    </location>
</feature>
<dbReference type="GO" id="GO:0005524">
    <property type="term" value="F:ATP binding"/>
    <property type="evidence" value="ECO:0007669"/>
    <property type="project" value="UniProtKB-KW"/>
</dbReference>
<dbReference type="InterPro" id="IPR003439">
    <property type="entry name" value="ABC_transporter-like_ATP-bd"/>
</dbReference>
<dbReference type="Gene3D" id="1.20.1560.10">
    <property type="entry name" value="ABC transporter type 1, transmembrane domain"/>
    <property type="match status" value="1"/>
</dbReference>
<evidence type="ECO:0000256" key="4">
    <source>
        <dbReference type="ARBA" id="ARBA00022741"/>
    </source>
</evidence>
<evidence type="ECO:0000256" key="1">
    <source>
        <dbReference type="ARBA" id="ARBA00004448"/>
    </source>
</evidence>
<feature type="region of interest" description="Disordered" evidence="11">
    <location>
        <begin position="1"/>
        <end position="31"/>
    </location>
</feature>
<dbReference type="InterPro" id="IPR017871">
    <property type="entry name" value="ABC_transporter-like_CS"/>
</dbReference>
<dbReference type="AlphaFoldDB" id="A0AAD7W143"/>
<feature type="transmembrane region" description="Helical" evidence="12">
    <location>
        <begin position="124"/>
        <end position="145"/>
    </location>
</feature>
<dbReference type="GO" id="GO:0140359">
    <property type="term" value="F:ABC-type transporter activity"/>
    <property type="evidence" value="ECO:0007669"/>
    <property type="project" value="InterPro"/>
</dbReference>
<dbReference type="SUPFAM" id="SSF52540">
    <property type="entry name" value="P-loop containing nucleoside triphosphate hydrolases"/>
    <property type="match status" value="1"/>
</dbReference>
<reference evidence="15" key="1">
    <citation type="journal article" date="2023" name="Science">
        <title>Genome structures resolve the early diversification of teleost fishes.</title>
        <authorList>
            <person name="Parey E."/>
            <person name="Louis A."/>
            <person name="Montfort J."/>
            <person name="Bouchez O."/>
            <person name="Roques C."/>
            <person name="Iampietro C."/>
            <person name="Lluch J."/>
            <person name="Castinel A."/>
            <person name="Donnadieu C."/>
            <person name="Desvignes T."/>
            <person name="Floi Bucao C."/>
            <person name="Jouanno E."/>
            <person name="Wen M."/>
            <person name="Mejri S."/>
            <person name="Dirks R."/>
            <person name="Jansen H."/>
            <person name="Henkel C."/>
            <person name="Chen W.J."/>
            <person name="Zahm M."/>
            <person name="Cabau C."/>
            <person name="Klopp C."/>
            <person name="Thompson A.W."/>
            <person name="Robinson-Rechavi M."/>
            <person name="Braasch I."/>
            <person name="Lecointre G."/>
            <person name="Bobe J."/>
            <person name="Postlethwait J.H."/>
            <person name="Berthelot C."/>
            <person name="Roest Crollius H."/>
            <person name="Guiguen Y."/>
        </authorList>
    </citation>
    <scope>NUCLEOTIDE SEQUENCE</scope>
    <source>
        <strain evidence="15">NC1722</strain>
    </source>
</reference>
<dbReference type="Proteomes" id="UP001221898">
    <property type="component" value="Unassembled WGS sequence"/>
</dbReference>
<keyword evidence="2" id="KW-0813">Transport</keyword>
<feature type="transmembrane region" description="Helical" evidence="12">
    <location>
        <begin position="165"/>
        <end position="183"/>
    </location>
</feature>
<dbReference type="CDD" id="cd18582">
    <property type="entry name" value="ABC_6TM_ATM1_ABCB7"/>
    <property type="match status" value="1"/>
</dbReference>
<feature type="transmembrane region" description="Helical" evidence="12">
    <location>
        <begin position="358"/>
        <end position="380"/>
    </location>
</feature>
<feature type="region of interest" description="Disordered" evidence="11">
    <location>
        <begin position="1021"/>
        <end position="1053"/>
    </location>
</feature>
<keyword evidence="4" id="KW-0547">Nucleotide-binding</keyword>
<gene>
    <name evidence="15" type="ORF">AAFF_G00281150</name>
</gene>
<evidence type="ECO:0000256" key="8">
    <source>
        <dbReference type="ARBA" id="ARBA00041016"/>
    </source>
</evidence>
<keyword evidence="3 12" id="KW-0812">Transmembrane</keyword>
<dbReference type="InterPro" id="IPR036640">
    <property type="entry name" value="ABC1_TM_sf"/>
</dbReference>
<keyword evidence="5" id="KW-0067">ATP-binding</keyword>
<feature type="domain" description="ABC transmembrane type-1" evidence="14">
    <location>
        <begin position="126"/>
        <end position="420"/>
    </location>
</feature>
<evidence type="ECO:0000256" key="5">
    <source>
        <dbReference type="ARBA" id="ARBA00022840"/>
    </source>
</evidence>
<dbReference type="EMBL" id="JAINUG010000395">
    <property type="protein sequence ID" value="KAJ8372571.1"/>
    <property type="molecule type" value="Genomic_DNA"/>
</dbReference>
<comment type="catalytic activity">
    <reaction evidence="10">
        <text>(glutathione)4[2Fe(III)-2S] cluster(in) + ATP + H2O = (glutathione)4[2Fe(III)-2S] cluster(out) + ADP + phosphate + H(+)</text>
        <dbReference type="Rhea" id="RHEA:67028"/>
        <dbReference type="ChEBI" id="CHEBI:15377"/>
        <dbReference type="ChEBI" id="CHEBI:15378"/>
        <dbReference type="ChEBI" id="CHEBI:30616"/>
        <dbReference type="ChEBI" id="CHEBI:43474"/>
        <dbReference type="ChEBI" id="CHEBI:167627"/>
        <dbReference type="ChEBI" id="CHEBI:456216"/>
    </reaction>
    <physiologicalReaction direction="left-to-right" evidence="10">
        <dbReference type="Rhea" id="RHEA:67029"/>
    </physiologicalReaction>
</comment>
<evidence type="ECO:0000313" key="15">
    <source>
        <dbReference type="EMBL" id="KAJ8372571.1"/>
    </source>
</evidence>
<evidence type="ECO:0000256" key="6">
    <source>
        <dbReference type="ARBA" id="ARBA00022989"/>
    </source>
</evidence>
<dbReference type="GO" id="GO:0016887">
    <property type="term" value="F:ATP hydrolysis activity"/>
    <property type="evidence" value="ECO:0007669"/>
    <property type="project" value="InterPro"/>
</dbReference>
<feature type="domain" description="ABC transporter" evidence="13">
    <location>
        <begin position="456"/>
        <end position="690"/>
    </location>
</feature>
<organism evidence="15 16">
    <name type="scientific">Aldrovandia affinis</name>
    <dbReference type="NCBI Taxonomy" id="143900"/>
    <lineage>
        <taxon>Eukaryota</taxon>
        <taxon>Metazoa</taxon>
        <taxon>Chordata</taxon>
        <taxon>Craniata</taxon>
        <taxon>Vertebrata</taxon>
        <taxon>Euteleostomi</taxon>
        <taxon>Actinopterygii</taxon>
        <taxon>Neopterygii</taxon>
        <taxon>Teleostei</taxon>
        <taxon>Notacanthiformes</taxon>
        <taxon>Halosauridae</taxon>
        <taxon>Aldrovandia</taxon>
    </lineage>
</organism>
<dbReference type="FunFam" id="3.40.50.300:FF:000186">
    <property type="entry name" value="ATP-binding cassette sub-family B member 7, mitochondrial"/>
    <property type="match status" value="1"/>
</dbReference>
<proteinExistence type="predicted"/>
<dbReference type="InterPro" id="IPR003593">
    <property type="entry name" value="AAA+_ATPase"/>
</dbReference>
<accession>A0AAD7W143</accession>
<dbReference type="InterPro" id="IPR039421">
    <property type="entry name" value="Type_1_exporter"/>
</dbReference>
<protein>
    <recommendedName>
        <fullName evidence="8">Iron-sulfur clusters transporter ABCB7, mitochondrial</fullName>
    </recommendedName>
    <alternativeName>
        <fullName evidence="9">ATP-binding cassette sub-family B member 7, mitochondrial</fullName>
    </alternativeName>
</protein>
<dbReference type="SUPFAM" id="SSF90123">
    <property type="entry name" value="ABC transporter transmembrane region"/>
    <property type="match status" value="1"/>
</dbReference>
<comment type="caution">
    <text evidence="15">The sequence shown here is derived from an EMBL/GenBank/DDBJ whole genome shotgun (WGS) entry which is preliminary data.</text>
</comment>
<dbReference type="GO" id="GO:0005743">
    <property type="term" value="C:mitochondrial inner membrane"/>
    <property type="evidence" value="ECO:0007669"/>
    <property type="project" value="UniProtKB-SubCell"/>
</dbReference>
<evidence type="ECO:0000259" key="14">
    <source>
        <dbReference type="PROSITE" id="PS50929"/>
    </source>
</evidence>
<comment type="subcellular location">
    <subcellularLocation>
        <location evidence="1">Mitochondrion inner membrane</location>
        <topology evidence="1">Multi-pass membrane protein</topology>
    </subcellularLocation>
</comment>
<evidence type="ECO:0000256" key="12">
    <source>
        <dbReference type="SAM" id="Phobius"/>
    </source>
</evidence>
<dbReference type="InterPro" id="IPR011527">
    <property type="entry name" value="ABC1_TM_dom"/>
</dbReference>
<dbReference type="PROSITE" id="PS00211">
    <property type="entry name" value="ABC_TRANSPORTER_1"/>
    <property type="match status" value="1"/>
</dbReference>
<sequence length="1183" mass="131208">MTEPSDLVYRENRRGSSTEPCGTPVERVSERRGILSRPPGRTGQPGIKFRCEDSSMDKRQRGWLHADIGCCKGFTVVAGVRHTNMLARWHQAALKLKELNSGKILAAMLSYVWPKDRPDLRARVTVSLGLLAAAKMTNITVPFMFKYAVDDLNQMSGNMLNLSDAPNTVATMATAVLIGYGVSRAGSALFNELRNAVFGKVAQSSIRRIAKNVFLHLHHLDLGFHLSRQTGALSKAIDRGTRGISFVLSALVFNLGPTIFEMALVSGILYYKCGGQYALVTLGTLSAYTMFTIAVTQWRTRFRIEMNKADNEAGNAAIDSLLNYETVKYFNNEKYEAERYDGYLKVYESYSLKTTSTLAMLNFGQSVIFSVGLTSVMLLASKGIMAGTMTVGDLVMVNGLLFQLSLPLNFLGTVYRETRQALIDMNTLFTLLSIDTKIKEKNLAQPLLVTPQNATIRFEDVYFEYLEGQKVLNGVTFDVPAGKKVAIVGGSGSGKSTIVRMLFRFYEPQQGNIYIAGQNIRDVSLDSLRRSVGVVPQDPVLFHNTIYYNLQYGNIQATEEEVHKVAQLAGIHNAILKMPYGYETQVGERGLKLSGGEKQRVAIARAVLKNPPVLLYDEATSSLDSITEENILSSMKEMIKDRTSVFIAHRLSTVVDADEIIVLNEGKVAERGSHQELLAMPGSLYSDLWNTQNSKILNRKGRADTEQERISQKEEERKKLQEEILNSGTVLSNSPTGKDSRCESSLSVALCLRCAELKSLDSANVDGLGLPLLKTMPRRSIVSSETALARLSTITQYYRATPRKWFIPPPCTKIRRQTRLITLTGADAGARKFQSIMSFQKKVKSGWPVIPQSLPNAEDHSTTEGSGQRRGETMRSGWLGPKRWDSQFARAEGSGWGVGFDECLEGLDQEFCGLLGEERSDPPDVVEGELAGPDDHCDVAQLVIQGHSKAPSRQGWRHYGAFHGDFQEGFVCDHCQLVKHLKNKILDLEAQLAGLDCPAEFVEFQELISTPFRELACTPKLGRGEPLEQEEDLAQPSVSGRTDEPQDTQAAMPPRKVELIVGDLLEHTEKLLARAGVDPVVMVHIGTNDIVHGNLSHSRSSEKQMSILRGSPLLVDPLTTLTCFYWIKRQERLFPEQVSAQSDDRVPGRVQADVTLKRGPIGLPIGLPFHLWCRYPRHPPRIP</sequence>
<dbReference type="InterPro" id="IPR027417">
    <property type="entry name" value="P-loop_NTPase"/>
</dbReference>
<dbReference type="Gene3D" id="3.40.50.300">
    <property type="entry name" value="P-loop containing nucleotide triphosphate hydrolases"/>
    <property type="match status" value="1"/>
</dbReference>
<dbReference type="CDD" id="cd03253">
    <property type="entry name" value="ABCC_ATM1_transporter"/>
    <property type="match status" value="1"/>
</dbReference>
<dbReference type="SMART" id="SM00382">
    <property type="entry name" value="AAA"/>
    <property type="match status" value="1"/>
</dbReference>
<dbReference type="PROSITE" id="PS50893">
    <property type="entry name" value="ABC_TRANSPORTER_2"/>
    <property type="match status" value="1"/>
</dbReference>
<evidence type="ECO:0000313" key="16">
    <source>
        <dbReference type="Proteomes" id="UP001221898"/>
    </source>
</evidence>
<dbReference type="Pfam" id="PF00664">
    <property type="entry name" value="ABC_membrane"/>
    <property type="match status" value="1"/>
</dbReference>
<evidence type="ECO:0000256" key="11">
    <source>
        <dbReference type="SAM" id="MobiDB-lite"/>
    </source>
</evidence>
<dbReference type="FunFam" id="1.20.1560.10:FF:000004">
    <property type="entry name" value="ATP-binding cassette sub-family B member 7"/>
    <property type="match status" value="1"/>
</dbReference>
<keyword evidence="7 12" id="KW-0472">Membrane</keyword>
<dbReference type="PANTHER" id="PTHR24221:SF402">
    <property type="entry name" value="IRON-SULFUR CLUSTERS TRANSPORTER ABCB7, MITOCHONDRIAL"/>
    <property type="match status" value="1"/>
</dbReference>
<evidence type="ECO:0000256" key="3">
    <source>
        <dbReference type="ARBA" id="ARBA00022692"/>
    </source>
</evidence>
<feature type="transmembrane region" description="Helical" evidence="12">
    <location>
        <begin position="244"/>
        <end position="271"/>
    </location>
</feature>
<evidence type="ECO:0000256" key="2">
    <source>
        <dbReference type="ARBA" id="ARBA00022448"/>
    </source>
</evidence>
<keyword evidence="6 12" id="KW-1133">Transmembrane helix</keyword>
<evidence type="ECO:0000256" key="9">
    <source>
        <dbReference type="ARBA" id="ARBA00042945"/>
    </source>
</evidence>
<evidence type="ECO:0000259" key="13">
    <source>
        <dbReference type="PROSITE" id="PS50893"/>
    </source>
</evidence>
<keyword evidence="16" id="KW-1185">Reference proteome</keyword>
<dbReference type="GO" id="GO:0006879">
    <property type="term" value="P:intracellular iron ion homeostasis"/>
    <property type="evidence" value="ECO:0007669"/>
    <property type="project" value="TreeGrafter"/>
</dbReference>
<dbReference type="PROSITE" id="PS50929">
    <property type="entry name" value="ABC_TM1F"/>
    <property type="match status" value="1"/>
</dbReference>